<keyword evidence="7 8" id="KW-0472">Membrane</keyword>
<dbReference type="Proteomes" id="UP000231742">
    <property type="component" value="Unassembled WGS sequence"/>
</dbReference>
<dbReference type="InterPro" id="IPR001851">
    <property type="entry name" value="ABC_transp_permease"/>
</dbReference>
<dbReference type="AlphaFoldDB" id="A0A2M9D5A9"/>
<organism evidence="9 10">
    <name type="scientific">Salinibacterium amurskyense</name>
    <dbReference type="NCBI Taxonomy" id="205941"/>
    <lineage>
        <taxon>Bacteria</taxon>
        <taxon>Bacillati</taxon>
        <taxon>Actinomycetota</taxon>
        <taxon>Actinomycetes</taxon>
        <taxon>Micrococcales</taxon>
        <taxon>Microbacteriaceae</taxon>
        <taxon>Salinibacterium</taxon>
    </lineage>
</organism>
<evidence type="ECO:0000256" key="2">
    <source>
        <dbReference type="ARBA" id="ARBA00022448"/>
    </source>
</evidence>
<feature type="transmembrane region" description="Helical" evidence="8">
    <location>
        <begin position="122"/>
        <end position="140"/>
    </location>
</feature>
<dbReference type="EMBL" id="PGFH01000001">
    <property type="protein sequence ID" value="PJJ80902.1"/>
    <property type="molecule type" value="Genomic_DNA"/>
</dbReference>
<dbReference type="PANTHER" id="PTHR32196:SF21">
    <property type="entry name" value="ABC TRANSPORTER PERMEASE PROTEIN YPHD-RELATED"/>
    <property type="match status" value="1"/>
</dbReference>
<feature type="transmembrane region" description="Helical" evidence="8">
    <location>
        <begin position="268"/>
        <end position="286"/>
    </location>
</feature>
<comment type="caution">
    <text evidence="9">The sequence shown here is derived from an EMBL/GenBank/DDBJ whole genome shotgun (WGS) entry which is preliminary data.</text>
</comment>
<evidence type="ECO:0000256" key="4">
    <source>
        <dbReference type="ARBA" id="ARBA00022519"/>
    </source>
</evidence>
<proteinExistence type="predicted"/>
<comment type="subcellular location">
    <subcellularLocation>
        <location evidence="1">Cell membrane</location>
        <topology evidence="1">Multi-pass membrane protein</topology>
    </subcellularLocation>
</comment>
<keyword evidence="2" id="KW-0813">Transport</keyword>
<gene>
    <name evidence="9" type="ORF">CLV85_0069</name>
</gene>
<feature type="transmembrane region" description="Helical" evidence="8">
    <location>
        <begin position="45"/>
        <end position="65"/>
    </location>
</feature>
<dbReference type="GO" id="GO:0005886">
    <property type="term" value="C:plasma membrane"/>
    <property type="evidence" value="ECO:0007669"/>
    <property type="project" value="UniProtKB-SubCell"/>
</dbReference>
<dbReference type="Pfam" id="PF02653">
    <property type="entry name" value="BPD_transp_2"/>
    <property type="match status" value="1"/>
</dbReference>
<accession>A0A2M9D5A9</accession>
<feature type="transmembrane region" description="Helical" evidence="8">
    <location>
        <begin position="16"/>
        <end position="33"/>
    </location>
</feature>
<sequence length="340" mass="34957">MKNFDFALLGTRAVQYRLVIMLVAVAVFGGLSLDDFLTVNTLQSVLDRATVVGFLALGLTPVLIAGQIDLSIGSMMSMAGITTIFMQPVIGNVPAAAAGVAVGILIGAVNALMVVVFKINSLVATLATLLIFASLALLLTNSYPLSSEDPIFGLPLTADFLWILTPRSAIFLTAAVLMFVWLKLTPTGRNLYAVGSDAPAATSSGINANGYIATSFILSGFFAGLAGMMQSLSTAAGSPVAGAVMLIPAITAVVIGGTRLEGGRGSSLATLGGVLALGALTTALEYNGVPSYTQAIYTGLLLILLISLDRIVSGHGGASSRAQRSVRVAPRNTPLPRRNA</sequence>
<keyword evidence="6 8" id="KW-1133">Transmembrane helix</keyword>
<feature type="transmembrane region" description="Helical" evidence="8">
    <location>
        <begin position="96"/>
        <end position="115"/>
    </location>
</feature>
<evidence type="ECO:0000256" key="5">
    <source>
        <dbReference type="ARBA" id="ARBA00022692"/>
    </source>
</evidence>
<evidence type="ECO:0000313" key="10">
    <source>
        <dbReference type="Proteomes" id="UP000231742"/>
    </source>
</evidence>
<keyword evidence="3" id="KW-1003">Cell membrane</keyword>
<keyword evidence="5 8" id="KW-0812">Transmembrane</keyword>
<dbReference type="PANTHER" id="PTHR32196">
    <property type="entry name" value="ABC TRANSPORTER PERMEASE PROTEIN YPHD-RELATED-RELATED"/>
    <property type="match status" value="1"/>
</dbReference>
<keyword evidence="10" id="KW-1185">Reference proteome</keyword>
<evidence type="ECO:0000256" key="6">
    <source>
        <dbReference type="ARBA" id="ARBA00022989"/>
    </source>
</evidence>
<evidence type="ECO:0000256" key="1">
    <source>
        <dbReference type="ARBA" id="ARBA00004651"/>
    </source>
</evidence>
<evidence type="ECO:0000256" key="8">
    <source>
        <dbReference type="SAM" id="Phobius"/>
    </source>
</evidence>
<evidence type="ECO:0000313" key="9">
    <source>
        <dbReference type="EMBL" id="PJJ80902.1"/>
    </source>
</evidence>
<dbReference type="GO" id="GO:0022857">
    <property type="term" value="F:transmembrane transporter activity"/>
    <property type="evidence" value="ECO:0007669"/>
    <property type="project" value="InterPro"/>
</dbReference>
<feature type="transmembrane region" description="Helical" evidence="8">
    <location>
        <begin position="292"/>
        <end position="312"/>
    </location>
</feature>
<feature type="transmembrane region" description="Helical" evidence="8">
    <location>
        <begin position="211"/>
        <end position="229"/>
    </location>
</feature>
<feature type="transmembrane region" description="Helical" evidence="8">
    <location>
        <begin position="72"/>
        <end position="90"/>
    </location>
</feature>
<dbReference type="OrthoDB" id="9808136at2"/>
<evidence type="ECO:0000256" key="7">
    <source>
        <dbReference type="ARBA" id="ARBA00023136"/>
    </source>
</evidence>
<feature type="transmembrane region" description="Helical" evidence="8">
    <location>
        <begin position="160"/>
        <end position="182"/>
    </location>
</feature>
<name>A0A2M9D5A9_9MICO</name>
<protein>
    <submittedName>
        <fullName evidence="9">Monosaccharide ABC transporter membrane protein (CUT2 family)</fullName>
    </submittedName>
</protein>
<reference evidence="9 10" key="1">
    <citation type="submission" date="2017-11" db="EMBL/GenBank/DDBJ databases">
        <title>Genomic Encyclopedia of Archaeal and Bacterial Type Strains, Phase II (KMG-II): From Individual Species to Whole Genera.</title>
        <authorList>
            <person name="Goeker M."/>
        </authorList>
    </citation>
    <scope>NUCLEOTIDE SEQUENCE [LARGE SCALE GENOMIC DNA]</scope>
    <source>
        <strain evidence="9 10">DSM 16400</strain>
    </source>
</reference>
<dbReference type="RefSeq" id="WP_100387641.1">
    <property type="nucleotide sequence ID" value="NZ_BMZU01000001.1"/>
</dbReference>
<evidence type="ECO:0000256" key="3">
    <source>
        <dbReference type="ARBA" id="ARBA00022475"/>
    </source>
</evidence>
<dbReference type="CDD" id="cd06579">
    <property type="entry name" value="TM_PBP1_transp_AraH_like"/>
    <property type="match status" value="1"/>
</dbReference>
<feature type="transmembrane region" description="Helical" evidence="8">
    <location>
        <begin position="235"/>
        <end position="256"/>
    </location>
</feature>
<keyword evidence="4" id="KW-0997">Cell inner membrane</keyword>